<organism evidence="1 2">
    <name type="scientific">Artomyces pyxidatus</name>
    <dbReference type="NCBI Taxonomy" id="48021"/>
    <lineage>
        <taxon>Eukaryota</taxon>
        <taxon>Fungi</taxon>
        <taxon>Dikarya</taxon>
        <taxon>Basidiomycota</taxon>
        <taxon>Agaricomycotina</taxon>
        <taxon>Agaricomycetes</taxon>
        <taxon>Russulales</taxon>
        <taxon>Auriscalpiaceae</taxon>
        <taxon>Artomyces</taxon>
    </lineage>
</organism>
<reference evidence="1" key="2">
    <citation type="journal article" date="2022" name="New Phytol.">
        <title>Evolutionary transition to the ectomycorrhizal habit in the genomes of a hyperdiverse lineage of mushroom-forming fungi.</title>
        <authorList>
            <person name="Looney B."/>
            <person name="Miyauchi S."/>
            <person name="Morin E."/>
            <person name="Drula E."/>
            <person name="Courty P.E."/>
            <person name="Kohler A."/>
            <person name="Kuo A."/>
            <person name="LaButti K."/>
            <person name="Pangilinan J."/>
            <person name="Lipzen A."/>
            <person name="Riley R."/>
            <person name="Andreopoulos W."/>
            <person name="He G."/>
            <person name="Johnson J."/>
            <person name="Nolan M."/>
            <person name="Tritt A."/>
            <person name="Barry K.W."/>
            <person name="Grigoriev I.V."/>
            <person name="Nagy L.G."/>
            <person name="Hibbett D."/>
            <person name="Henrissat B."/>
            <person name="Matheny P.B."/>
            <person name="Labbe J."/>
            <person name="Martin F.M."/>
        </authorList>
    </citation>
    <scope>NUCLEOTIDE SEQUENCE</scope>
    <source>
        <strain evidence="1">HHB10654</strain>
    </source>
</reference>
<name>A0ACB8TB38_9AGAM</name>
<evidence type="ECO:0000313" key="2">
    <source>
        <dbReference type="Proteomes" id="UP000814140"/>
    </source>
</evidence>
<dbReference type="Proteomes" id="UP000814140">
    <property type="component" value="Unassembled WGS sequence"/>
</dbReference>
<evidence type="ECO:0000313" key="1">
    <source>
        <dbReference type="EMBL" id="KAI0066013.1"/>
    </source>
</evidence>
<proteinExistence type="predicted"/>
<protein>
    <submittedName>
        <fullName evidence="1">Uncharacterized protein</fullName>
    </submittedName>
</protein>
<sequence>MTVPNHFHISLHHTSFILQSHTANHPIDPSTDAQVRVAISFSVSTPVFDIMLRCPRIALLLIIMTVYRPCPPPSFLLYDSSDLEPRGVRFLSRRCVAAVPILLHGAHRAQLAATIQPADRRDLRYLPRLRPSPSKLARRLRPSTTHTLSLAPPFQKAQWRWVFAQTLRRYVCPESIPRAHVPCICADVGRRRAP</sequence>
<accession>A0ACB8TB38</accession>
<reference evidence="1" key="1">
    <citation type="submission" date="2021-03" db="EMBL/GenBank/DDBJ databases">
        <authorList>
            <consortium name="DOE Joint Genome Institute"/>
            <person name="Ahrendt S."/>
            <person name="Looney B.P."/>
            <person name="Miyauchi S."/>
            <person name="Morin E."/>
            <person name="Drula E."/>
            <person name="Courty P.E."/>
            <person name="Chicoki N."/>
            <person name="Fauchery L."/>
            <person name="Kohler A."/>
            <person name="Kuo A."/>
            <person name="Labutti K."/>
            <person name="Pangilinan J."/>
            <person name="Lipzen A."/>
            <person name="Riley R."/>
            <person name="Andreopoulos W."/>
            <person name="He G."/>
            <person name="Johnson J."/>
            <person name="Barry K.W."/>
            <person name="Grigoriev I.V."/>
            <person name="Nagy L."/>
            <person name="Hibbett D."/>
            <person name="Henrissat B."/>
            <person name="Matheny P.B."/>
            <person name="Labbe J."/>
            <person name="Martin F."/>
        </authorList>
    </citation>
    <scope>NUCLEOTIDE SEQUENCE</scope>
    <source>
        <strain evidence="1">HHB10654</strain>
    </source>
</reference>
<dbReference type="EMBL" id="MU277193">
    <property type="protein sequence ID" value="KAI0066013.1"/>
    <property type="molecule type" value="Genomic_DNA"/>
</dbReference>
<comment type="caution">
    <text evidence="1">The sequence shown here is derived from an EMBL/GenBank/DDBJ whole genome shotgun (WGS) entry which is preliminary data.</text>
</comment>
<keyword evidence="2" id="KW-1185">Reference proteome</keyword>
<gene>
    <name evidence="1" type="ORF">BV25DRAFT_1484481</name>
</gene>